<evidence type="ECO:0000259" key="9">
    <source>
        <dbReference type="Pfam" id="PF01488"/>
    </source>
</evidence>
<feature type="binding site" evidence="8">
    <location>
        <position position="92"/>
    </location>
    <ligand>
        <name>shikimate</name>
        <dbReference type="ChEBI" id="CHEBI:36208"/>
    </ligand>
</feature>
<keyword evidence="5 8" id="KW-0560">Oxidoreductase</keyword>
<dbReference type="InterPro" id="IPR036291">
    <property type="entry name" value="NAD(P)-bd_dom_sf"/>
</dbReference>
<feature type="binding site" evidence="8">
    <location>
        <begin position="131"/>
        <end position="135"/>
    </location>
    <ligand>
        <name>NADP(+)</name>
        <dbReference type="ChEBI" id="CHEBI:58349"/>
    </ligand>
</feature>
<evidence type="ECO:0000256" key="2">
    <source>
        <dbReference type="ARBA" id="ARBA00012962"/>
    </source>
</evidence>
<evidence type="ECO:0000256" key="1">
    <source>
        <dbReference type="ARBA" id="ARBA00004871"/>
    </source>
</evidence>
<evidence type="ECO:0000256" key="3">
    <source>
        <dbReference type="ARBA" id="ARBA00022605"/>
    </source>
</evidence>
<feature type="domain" description="SDH C-terminal" evidence="11">
    <location>
        <begin position="249"/>
        <end position="276"/>
    </location>
</feature>
<dbReference type="GO" id="GO:0019632">
    <property type="term" value="P:shikimate metabolic process"/>
    <property type="evidence" value="ECO:0007669"/>
    <property type="project" value="InterPro"/>
</dbReference>
<name>A0A391P0E5_9FIRM</name>
<dbReference type="AlphaFoldDB" id="A0A391P0E5"/>
<feature type="binding site" evidence="8">
    <location>
        <position position="226"/>
    </location>
    <ligand>
        <name>NADP(+)</name>
        <dbReference type="ChEBI" id="CHEBI:58349"/>
    </ligand>
</feature>
<comment type="similarity">
    <text evidence="8">Belongs to the shikimate dehydrogenase family.</text>
</comment>
<dbReference type="EC" id="1.1.1.25" evidence="2 8"/>
<organism evidence="12 13">
    <name type="scientific">Mediterraneibacter butyricigenes</name>
    <dbReference type="NCBI Taxonomy" id="2316025"/>
    <lineage>
        <taxon>Bacteria</taxon>
        <taxon>Bacillati</taxon>
        <taxon>Bacillota</taxon>
        <taxon>Clostridia</taxon>
        <taxon>Lachnospirales</taxon>
        <taxon>Lachnospiraceae</taxon>
        <taxon>Mediterraneibacter</taxon>
    </lineage>
</organism>
<feature type="active site" description="Proton acceptor" evidence="8">
    <location>
        <position position="71"/>
    </location>
</feature>
<feature type="binding site" evidence="8">
    <location>
        <position position="249"/>
    </location>
    <ligand>
        <name>NADP(+)</name>
        <dbReference type="ChEBI" id="CHEBI:58349"/>
    </ligand>
</feature>
<evidence type="ECO:0000259" key="10">
    <source>
        <dbReference type="Pfam" id="PF08501"/>
    </source>
</evidence>
<dbReference type="PANTHER" id="PTHR21089:SF1">
    <property type="entry name" value="BIFUNCTIONAL 3-DEHYDROQUINATE DEHYDRATASE_SHIKIMATE DEHYDROGENASE, CHLOROPLASTIC"/>
    <property type="match status" value="1"/>
</dbReference>
<evidence type="ECO:0000259" key="11">
    <source>
        <dbReference type="Pfam" id="PF18317"/>
    </source>
</evidence>
<evidence type="ECO:0000313" key="13">
    <source>
        <dbReference type="Proteomes" id="UP000265643"/>
    </source>
</evidence>
<comment type="subunit">
    <text evidence="8">Homodimer.</text>
</comment>
<dbReference type="Pfam" id="PF18317">
    <property type="entry name" value="SDH_C"/>
    <property type="match status" value="1"/>
</dbReference>
<dbReference type="GO" id="GO:0008652">
    <property type="term" value="P:amino acid biosynthetic process"/>
    <property type="evidence" value="ECO:0007669"/>
    <property type="project" value="UniProtKB-KW"/>
</dbReference>
<comment type="caution">
    <text evidence="12">The sequence shown here is derived from an EMBL/GenBank/DDBJ whole genome shotgun (WGS) entry which is preliminary data.</text>
</comment>
<keyword evidence="6 8" id="KW-0057">Aromatic amino acid biosynthesis</keyword>
<dbReference type="HAMAP" id="MF_00222">
    <property type="entry name" value="Shikimate_DH_AroE"/>
    <property type="match status" value="1"/>
</dbReference>
<reference evidence="13" key="1">
    <citation type="submission" date="2018-09" db="EMBL/GenBank/DDBJ databases">
        <title>Draft Genome Sequence of Mediterraneibacter sp. KCTC 15684.</title>
        <authorList>
            <person name="Kim J.S."/>
            <person name="Han K.I."/>
            <person name="Suh M.K."/>
            <person name="Lee K.C."/>
            <person name="Eom M.K."/>
            <person name="Lee J.H."/>
            <person name="Park S.H."/>
            <person name="Kang S.W."/>
            <person name="Park J.E."/>
            <person name="Oh B.S."/>
            <person name="Yu S.Y."/>
            <person name="Choi S.H."/>
            <person name="Lee D.H."/>
            <person name="Yoon H."/>
            <person name="Kim B."/>
            <person name="Yang S.J."/>
            <person name="Lee J.S."/>
        </authorList>
    </citation>
    <scope>NUCLEOTIDE SEQUENCE [LARGE SCALE GENOMIC DNA]</scope>
    <source>
        <strain evidence="13">KCTC 15684</strain>
    </source>
</reference>
<evidence type="ECO:0000256" key="4">
    <source>
        <dbReference type="ARBA" id="ARBA00022857"/>
    </source>
</evidence>
<dbReference type="InterPro" id="IPR046346">
    <property type="entry name" value="Aminoacid_DH-like_N_sf"/>
</dbReference>
<dbReference type="CDD" id="cd01065">
    <property type="entry name" value="NAD_bind_Shikimate_DH"/>
    <property type="match status" value="1"/>
</dbReference>
<dbReference type="GO" id="GO:0050661">
    <property type="term" value="F:NADP binding"/>
    <property type="evidence" value="ECO:0007669"/>
    <property type="project" value="InterPro"/>
</dbReference>
<evidence type="ECO:0000256" key="6">
    <source>
        <dbReference type="ARBA" id="ARBA00023141"/>
    </source>
</evidence>
<dbReference type="PANTHER" id="PTHR21089">
    <property type="entry name" value="SHIKIMATE DEHYDROGENASE"/>
    <property type="match status" value="1"/>
</dbReference>
<comment type="caution">
    <text evidence="8">Lacks conserved residue(s) required for the propagation of feature annotation.</text>
</comment>
<keyword evidence="3 8" id="KW-0028">Amino-acid biosynthesis</keyword>
<dbReference type="EMBL" id="BHGK01000001">
    <property type="protein sequence ID" value="GCA66400.1"/>
    <property type="molecule type" value="Genomic_DNA"/>
</dbReference>
<protein>
    <recommendedName>
        <fullName evidence="2 8">Shikimate dehydrogenase (NADP(+))</fullName>
        <shortName evidence="8">SDH</shortName>
        <ecNumber evidence="2 8">1.1.1.25</ecNumber>
    </recommendedName>
</protein>
<feature type="binding site" evidence="8">
    <location>
        <position position="67"/>
    </location>
    <ligand>
        <name>shikimate</name>
        <dbReference type="ChEBI" id="CHEBI:36208"/>
    </ligand>
</feature>
<dbReference type="RefSeq" id="WP_119297655.1">
    <property type="nucleotide sequence ID" value="NZ_BHGK01000001.1"/>
</dbReference>
<dbReference type="UniPathway" id="UPA00053">
    <property type="reaction ID" value="UER00087"/>
</dbReference>
<gene>
    <name evidence="12" type="primary">aroE_1</name>
    <name evidence="8" type="synonym">aroE</name>
    <name evidence="12" type="ORF">KGMB01110_08360</name>
</gene>
<dbReference type="Gene3D" id="3.40.50.720">
    <property type="entry name" value="NAD(P)-binding Rossmann-like Domain"/>
    <property type="match status" value="1"/>
</dbReference>
<dbReference type="InterPro" id="IPR022893">
    <property type="entry name" value="Shikimate_DH_fam"/>
</dbReference>
<dbReference type="GO" id="GO:0009423">
    <property type="term" value="P:chorismate biosynthetic process"/>
    <property type="evidence" value="ECO:0007669"/>
    <property type="project" value="UniProtKB-UniRule"/>
</dbReference>
<comment type="catalytic activity">
    <reaction evidence="7 8">
        <text>shikimate + NADP(+) = 3-dehydroshikimate + NADPH + H(+)</text>
        <dbReference type="Rhea" id="RHEA:17737"/>
        <dbReference type="ChEBI" id="CHEBI:15378"/>
        <dbReference type="ChEBI" id="CHEBI:16630"/>
        <dbReference type="ChEBI" id="CHEBI:36208"/>
        <dbReference type="ChEBI" id="CHEBI:57783"/>
        <dbReference type="ChEBI" id="CHEBI:58349"/>
        <dbReference type="EC" id="1.1.1.25"/>
    </reaction>
</comment>
<dbReference type="SUPFAM" id="SSF51735">
    <property type="entry name" value="NAD(P)-binding Rossmann-fold domains"/>
    <property type="match status" value="1"/>
</dbReference>
<evidence type="ECO:0000256" key="5">
    <source>
        <dbReference type="ARBA" id="ARBA00023002"/>
    </source>
</evidence>
<dbReference type="NCBIfam" id="TIGR00507">
    <property type="entry name" value="aroE"/>
    <property type="match status" value="1"/>
</dbReference>
<dbReference type="GO" id="GO:0009073">
    <property type="term" value="P:aromatic amino acid family biosynthetic process"/>
    <property type="evidence" value="ECO:0007669"/>
    <property type="project" value="UniProtKB-KW"/>
</dbReference>
<accession>A0A391P0E5</accession>
<dbReference type="Pfam" id="PF08501">
    <property type="entry name" value="Shikimate_dh_N"/>
    <property type="match status" value="1"/>
</dbReference>
<dbReference type="Pfam" id="PF01488">
    <property type="entry name" value="Shikimate_DH"/>
    <property type="match status" value="1"/>
</dbReference>
<dbReference type="InterPro" id="IPR041121">
    <property type="entry name" value="SDH_C"/>
</dbReference>
<keyword evidence="4 8" id="KW-0521">NADP</keyword>
<dbReference type="GO" id="GO:0004764">
    <property type="term" value="F:shikimate 3-dehydrogenase (NADP+) activity"/>
    <property type="evidence" value="ECO:0007669"/>
    <property type="project" value="UniProtKB-UniRule"/>
</dbReference>
<dbReference type="Gene3D" id="3.40.50.10860">
    <property type="entry name" value="Leucine Dehydrogenase, chain A, domain 1"/>
    <property type="match status" value="1"/>
</dbReference>
<dbReference type="SUPFAM" id="SSF53223">
    <property type="entry name" value="Aminoacid dehydrogenase-like, N-terminal domain"/>
    <property type="match status" value="1"/>
</dbReference>
<dbReference type="InterPro" id="IPR011342">
    <property type="entry name" value="Shikimate_DH"/>
</dbReference>
<proteinExistence type="inferred from homology"/>
<dbReference type="InterPro" id="IPR013708">
    <property type="entry name" value="Shikimate_DH-bd_N"/>
</dbReference>
<comment type="function">
    <text evidence="8">Involved in the biosynthesis of the chorismate, which leads to the biosynthesis of aromatic amino acids. Catalyzes the reversible NADPH linked reduction of 3-dehydroshikimate (DHSA) to yield shikimate (SA).</text>
</comment>
<evidence type="ECO:0000256" key="8">
    <source>
        <dbReference type="HAMAP-Rule" id="MF_00222"/>
    </source>
</evidence>
<evidence type="ECO:0000313" key="12">
    <source>
        <dbReference type="EMBL" id="GCA66400.1"/>
    </source>
</evidence>
<dbReference type="Proteomes" id="UP000265643">
    <property type="component" value="Unassembled WGS sequence"/>
</dbReference>
<dbReference type="InterPro" id="IPR006151">
    <property type="entry name" value="Shikm_DH/Glu-tRNA_Rdtase"/>
</dbReference>
<feature type="binding site" evidence="8">
    <location>
        <position position="256"/>
    </location>
    <ligand>
        <name>shikimate</name>
        <dbReference type="ChEBI" id="CHEBI:36208"/>
    </ligand>
</feature>
<feature type="binding site" evidence="8">
    <location>
        <position position="107"/>
    </location>
    <ligand>
        <name>shikimate</name>
        <dbReference type="ChEBI" id="CHEBI:36208"/>
    </ligand>
</feature>
<feature type="domain" description="Quinate/shikimate 5-dehydrogenase/glutamyl-tRNA reductase" evidence="9">
    <location>
        <begin position="124"/>
        <end position="169"/>
    </location>
</feature>
<feature type="domain" description="Shikimate dehydrogenase substrate binding N-terminal" evidence="10">
    <location>
        <begin position="12"/>
        <end position="94"/>
    </location>
</feature>
<keyword evidence="13" id="KW-1185">Reference proteome</keyword>
<evidence type="ECO:0000256" key="7">
    <source>
        <dbReference type="ARBA" id="ARBA00049442"/>
    </source>
</evidence>
<sequence length="284" mass="31268">MSNTYRKELVGVFGYPVDENPTVIPEEAAFHALDLDFRYLTIEVHPKDLKDAMQAVRALNFRGINLTIPHKCEVLKYLDSISPEAEIIGAVNVVVNQMGKLHGDNTDGKGFLKSLTDEGISPVHKKVTILGAGGAARAIAVELALAGTSHIRIINRQEERGHHLALLIQERTPAIGSYLPWTPEIIIPSDTDILINTSPVGMYPNTDEQPDIAYDSIASHMIVCDVITNDPHTCFLKEAEKRGAKTIHGLNMMINQGAINFTLWTGEEAPIDVMTDSIVKEFHL</sequence>
<comment type="pathway">
    <text evidence="1 8">Metabolic intermediate biosynthesis; chorismate biosynthesis; chorismate from D-erythrose 4-phosphate and phosphoenolpyruvate: step 4/7.</text>
</comment>